<dbReference type="SUPFAM" id="SSF53850">
    <property type="entry name" value="Periplasmic binding protein-like II"/>
    <property type="match status" value="1"/>
</dbReference>
<dbReference type="Pfam" id="PF09084">
    <property type="entry name" value="NMT1"/>
    <property type="match status" value="1"/>
</dbReference>
<protein>
    <submittedName>
        <fullName evidence="2">PhnD/SsuA/transferrin family substrate-binding protein</fullName>
    </submittedName>
</protein>
<dbReference type="AlphaFoldDB" id="A0A6I3S6W4"/>
<dbReference type="Gene3D" id="3.40.190.10">
    <property type="entry name" value="Periplasmic binding protein-like II"/>
    <property type="match status" value="2"/>
</dbReference>
<dbReference type="PROSITE" id="PS51257">
    <property type="entry name" value="PROKAR_LIPOPROTEIN"/>
    <property type="match status" value="1"/>
</dbReference>
<dbReference type="PANTHER" id="PTHR30024">
    <property type="entry name" value="ALIPHATIC SULFONATES-BINDING PROTEIN-RELATED"/>
    <property type="match status" value="1"/>
</dbReference>
<dbReference type="GeneID" id="43350041"/>
<dbReference type="InterPro" id="IPR015168">
    <property type="entry name" value="SsuA/THI5"/>
</dbReference>
<reference evidence="2 3" key="1">
    <citation type="journal article" date="2019" name="Nat. Med.">
        <title>A library of human gut bacterial isolates paired with longitudinal multiomics data enables mechanistic microbiome research.</title>
        <authorList>
            <person name="Poyet M."/>
            <person name="Groussin M."/>
            <person name="Gibbons S.M."/>
            <person name="Avila-Pacheco J."/>
            <person name="Jiang X."/>
            <person name="Kearney S.M."/>
            <person name="Perrotta A.R."/>
            <person name="Berdy B."/>
            <person name="Zhao S."/>
            <person name="Lieberman T.D."/>
            <person name="Swanson P.K."/>
            <person name="Smith M."/>
            <person name="Roesemann S."/>
            <person name="Alexander J.E."/>
            <person name="Rich S.A."/>
            <person name="Livny J."/>
            <person name="Vlamakis H."/>
            <person name="Clish C."/>
            <person name="Bullock K."/>
            <person name="Deik A."/>
            <person name="Scott J."/>
            <person name="Pierce K.A."/>
            <person name="Xavier R.J."/>
            <person name="Alm E.J."/>
        </authorList>
    </citation>
    <scope>NUCLEOTIDE SEQUENCE [LARGE SCALE GENOMIC DNA]</scope>
    <source>
        <strain evidence="2 3">BIOML-A2</strain>
    </source>
</reference>
<sequence>MKKTLLACLFGLGLGACVNAADVQEINIAYVKAPFNLQNIVMKHNQMMEKEFAKDGIKVKWHDITSGAKQTQAMAAGSLDASAAMNTASILMANAAGNPIRIATGVAHPTSLFAIVGKPGPQMKIEDLKGKTVVGPKGTVLHQTLVAALTSKGIDPKDVNFINMDIPKGMTAMMAGKADAALLAASGIYKANEGGAKTIATAQGLIQPNLVFTVSGKFAKEHPQLVERLVKVNREAHQWIKDHKQEALEIGAKEHGISVKTAENLADGSHFYDTLTQKDLDELAADQKFLRENGMMAKDVNIKEIVLPTALK</sequence>
<evidence type="ECO:0000313" key="2">
    <source>
        <dbReference type="EMBL" id="MTU43450.1"/>
    </source>
</evidence>
<feature type="domain" description="SsuA/THI5-like" evidence="1">
    <location>
        <begin position="52"/>
        <end position="247"/>
    </location>
</feature>
<comment type="caution">
    <text evidence="2">The sequence shown here is derived from an EMBL/GenBank/DDBJ whole genome shotgun (WGS) entry which is preliminary data.</text>
</comment>
<organism evidence="2 3">
    <name type="scientific">Parasutterella excrementihominis</name>
    <dbReference type="NCBI Taxonomy" id="487175"/>
    <lineage>
        <taxon>Bacteria</taxon>
        <taxon>Pseudomonadati</taxon>
        <taxon>Pseudomonadota</taxon>
        <taxon>Betaproteobacteria</taxon>
        <taxon>Burkholderiales</taxon>
        <taxon>Sutterellaceae</taxon>
        <taxon>Parasutterella</taxon>
    </lineage>
</organism>
<evidence type="ECO:0000313" key="3">
    <source>
        <dbReference type="Proteomes" id="UP000462362"/>
    </source>
</evidence>
<dbReference type="EMBL" id="WNCL01000019">
    <property type="protein sequence ID" value="MTU43450.1"/>
    <property type="molecule type" value="Genomic_DNA"/>
</dbReference>
<dbReference type="CDD" id="cd01008">
    <property type="entry name" value="PBP2_NrtA_SsuA_CpmA_like"/>
    <property type="match status" value="1"/>
</dbReference>
<proteinExistence type="predicted"/>
<evidence type="ECO:0000259" key="1">
    <source>
        <dbReference type="Pfam" id="PF09084"/>
    </source>
</evidence>
<dbReference type="Proteomes" id="UP000462362">
    <property type="component" value="Unassembled WGS sequence"/>
</dbReference>
<gene>
    <name evidence="2" type="ORF">GMD42_07405</name>
</gene>
<name>A0A6I3S6W4_9BURK</name>
<accession>A0A6I3S6W4</accession>
<dbReference type="RefSeq" id="WP_008810334.1">
    <property type="nucleotide sequence ID" value="NZ_CAJUON010000005.1"/>
</dbReference>